<evidence type="ECO:0000313" key="2">
    <source>
        <dbReference type="Proteomes" id="UP000443090"/>
    </source>
</evidence>
<dbReference type="InterPro" id="IPR038883">
    <property type="entry name" value="AN11006-like"/>
</dbReference>
<dbReference type="OrthoDB" id="5272396at2759"/>
<sequence length="237" mass="26253">MAPMLSIYPAPTFVSLPLEIKIKIYGLLLISSDPITVYTGRRRVLSPRGQRQPRGTYPKVAAVTFGLLQVNRIIADEAAAVFYHHTVFRFCEFQEWPLAEPWDPLYSFLLIIGDKNRPQLRYLEAQISRPMEVAKDACGTAFSALGGSKWMRKVHARENARTYCPVMDGEDFPLAVDYVSPAIEAVFRILGSEGSRLQLLLHLEVANVPVIDSKISLISDICSSSLGVSASVPSGAR</sequence>
<gene>
    <name evidence="1" type="ORF">LOCC1_G003459</name>
</gene>
<keyword evidence="2" id="KW-1185">Reference proteome</keyword>
<dbReference type="Proteomes" id="UP000443090">
    <property type="component" value="Unassembled WGS sequence"/>
</dbReference>
<protein>
    <submittedName>
        <fullName evidence="1">Uncharacterized protein</fullName>
    </submittedName>
</protein>
<accession>A0A8H8UFE6</accession>
<organism evidence="1 2">
    <name type="scientific">Lachnellula occidentalis</name>
    <dbReference type="NCBI Taxonomy" id="215460"/>
    <lineage>
        <taxon>Eukaryota</taxon>
        <taxon>Fungi</taxon>
        <taxon>Dikarya</taxon>
        <taxon>Ascomycota</taxon>
        <taxon>Pezizomycotina</taxon>
        <taxon>Leotiomycetes</taxon>
        <taxon>Helotiales</taxon>
        <taxon>Lachnaceae</taxon>
        <taxon>Lachnellula</taxon>
    </lineage>
</organism>
<reference evidence="1 2" key="1">
    <citation type="submission" date="2018-05" db="EMBL/GenBank/DDBJ databases">
        <title>Genome sequencing and assembly of the regulated plant pathogen Lachnellula willkommii and related sister species for the development of diagnostic species identification markers.</title>
        <authorList>
            <person name="Giroux E."/>
            <person name="Bilodeau G."/>
        </authorList>
    </citation>
    <scope>NUCLEOTIDE SEQUENCE [LARGE SCALE GENOMIC DNA]</scope>
    <source>
        <strain evidence="1 2">CBS 160.35</strain>
    </source>
</reference>
<dbReference type="PANTHER" id="PTHR42085:SF2">
    <property type="entry name" value="F-BOX DOMAIN-CONTAINING PROTEIN"/>
    <property type="match status" value="1"/>
</dbReference>
<dbReference type="EMBL" id="QGMI01000179">
    <property type="protein sequence ID" value="TVY45760.1"/>
    <property type="molecule type" value="Genomic_DNA"/>
</dbReference>
<name>A0A8H8UFE6_9HELO</name>
<dbReference type="PANTHER" id="PTHR42085">
    <property type="entry name" value="F-BOX DOMAIN-CONTAINING PROTEIN"/>
    <property type="match status" value="1"/>
</dbReference>
<dbReference type="AlphaFoldDB" id="A0A8H8UFE6"/>
<evidence type="ECO:0000313" key="1">
    <source>
        <dbReference type="EMBL" id="TVY45760.1"/>
    </source>
</evidence>
<comment type="caution">
    <text evidence="1">The sequence shown here is derived from an EMBL/GenBank/DDBJ whole genome shotgun (WGS) entry which is preliminary data.</text>
</comment>
<proteinExistence type="predicted"/>